<dbReference type="CDD" id="cd00067">
    <property type="entry name" value="GAL4"/>
    <property type="match status" value="1"/>
</dbReference>
<dbReference type="SUPFAM" id="SSF57701">
    <property type="entry name" value="Zn2/Cys6 DNA-binding domain"/>
    <property type="match status" value="1"/>
</dbReference>
<proteinExistence type="predicted"/>
<dbReference type="EMBL" id="JAPQKH010000002">
    <property type="protein sequence ID" value="KAJ5113435.1"/>
    <property type="molecule type" value="Genomic_DNA"/>
</dbReference>
<protein>
    <recommendedName>
        <fullName evidence="5">Zn(2)-C6 fungal-type domain-containing protein</fullName>
    </recommendedName>
</protein>
<feature type="domain" description="Zn(2)-C6 fungal-type" evidence="5">
    <location>
        <begin position="13"/>
        <end position="46"/>
    </location>
</feature>
<evidence type="ECO:0000256" key="1">
    <source>
        <dbReference type="ARBA" id="ARBA00023015"/>
    </source>
</evidence>
<keyword evidence="3" id="KW-0804">Transcription</keyword>
<comment type="caution">
    <text evidence="6">The sequence shown here is derived from an EMBL/GenBank/DDBJ whole genome shotgun (WGS) entry which is preliminary data.</text>
</comment>
<sequence>MPPALPTAPKRSACDRCRVQKLRCPPCAEGSSACARCVRLGAQCITSYPRPSNAALLAHPHTQGQSDLRPKDIAMAPVEATTTIPEETFDYYSAAQSVSLASDNLFFLDQSPTPELLGGEIPQYPNDCPADFTSTVEQPRKDSSSQGAYESILECNRRLSGLVLDLSRRLEQCMLHKPRGEKPSLEKSSGSLLLEAALGDLSEFLVIVRSVTPHINRGGGSGDLGSQGSIHFSSSHINILILLHLIAAYFQIVVIYEQIFRSLSSQLFDPSGKIPDKQRVLSGLQLAGLAMGPGTLQTKILIHAILHQFDLLERMLGLPADLRVTDNPGTYMGLFEGERARALLGAVAPDGPPIHNGWSQIHGDENDSSKVLASLRETIKVVRLYLEM</sequence>
<dbReference type="PROSITE" id="PS00463">
    <property type="entry name" value="ZN2_CY6_FUNGAL_1"/>
    <property type="match status" value="1"/>
</dbReference>
<dbReference type="InterPro" id="IPR001138">
    <property type="entry name" value="Zn2Cys6_DnaBD"/>
</dbReference>
<dbReference type="GO" id="GO:0008270">
    <property type="term" value="F:zinc ion binding"/>
    <property type="evidence" value="ECO:0007669"/>
    <property type="project" value="InterPro"/>
</dbReference>
<evidence type="ECO:0000313" key="6">
    <source>
        <dbReference type="EMBL" id="KAJ5113435.1"/>
    </source>
</evidence>
<dbReference type="AlphaFoldDB" id="A0A9W9G898"/>
<name>A0A9W9G898_9EURO</name>
<dbReference type="Pfam" id="PF00172">
    <property type="entry name" value="Zn_clus"/>
    <property type="match status" value="1"/>
</dbReference>
<evidence type="ECO:0000256" key="4">
    <source>
        <dbReference type="ARBA" id="ARBA00023242"/>
    </source>
</evidence>
<gene>
    <name evidence="6" type="ORF">N7456_001969</name>
</gene>
<reference evidence="6" key="2">
    <citation type="journal article" date="2023" name="IMA Fungus">
        <title>Comparative genomic study of the Penicillium genus elucidates a diverse pangenome and 15 lateral gene transfer events.</title>
        <authorList>
            <person name="Petersen C."/>
            <person name="Sorensen T."/>
            <person name="Nielsen M.R."/>
            <person name="Sondergaard T.E."/>
            <person name="Sorensen J.L."/>
            <person name="Fitzpatrick D.A."/>
            <person name="Frisvad J.C."/>
            <person name="Nielsen K.L."/>
        </authorList>
    </citation>
    <scope>NUCLEOTIDE SEQUENCE</scope>
    <source>
        <strain evidence="6">IBT 30069</strain>
    </source>
</reference>
<dbReference type="GO" id="GO:0000981">
    <property type="term" value="F:DNA-binding transcription factor activity, RNA polymerase II-specific"/>
    <property type="evidence" value="ECO:0007669"/>
    <property type="project" value="InterPro"/>
</dbReference>
<keyword evidence="1" id="KW-0805">Transcription regulation</keyword>
<accession>A0A9W9G898</accession>
<evidence type="ECO:0000256" key="3">
    <source>
        <dbReference type="ARBA" id="ARBA00023163"/>
    </source>
</evidence>
<keyword evidence="2" id="KW-0238">DNA-binding</keyword>
<keyword evidence="4" id="KW-0539">Nucleus</keyword>
<reference evidence="6" key="1">
    <citation type="submission" date="2022-11" db="EMBL/GenBank/DDBJ databases">
        <authorList>
            <person name="Petersen C."/>
        </authorList>
    </citation>
    <scope>NUCLEOTIDE SEQUENCE</scope>
    <source>
        <strain evidence="6">IBT 30069</strain>
    </source>
</reference>
<dbReference type="Proteomes" id="UP001149165">
    <property type="component" value="Unassembled WGS sequence"/>
</dbReference>
<dbReference type="PROSITE" id="PS50048">
    <property type="entry name" value="ZN2_CY6_FUNGAL_2"/>
    <property type="match status" value="1"/>
</dbReference>
<evidence type="ECO:0000313" key="7">
    <source>
        <dbReference type="Proteomes" id="UP001149165"/>
    </source>
</evidence>
<dbReference type="InterPro" id="IPR036864">
    <property type="entry name" value="Zn2-C6_fun-type_DNA-bd_sf"/>
</dbReference>
<keyword evidence="7" id="KW-1185">Reference proteome</keyword>
<organism evidence="6 7">
    <name type="scientific">Penicillium angulare</name>
    <dbReference type="NCBI Taxonomy" id="116970"/>
    <lineage>
        <taxon>Eukaryota</taxon>
        <taxon>Fungi</taxon>
        <taxon>Dikarya</taxon>
        <taxon>Ascomycota</taxon>
        <taxon>Pezizomycotina</taxon>
        <taxon>Eurotiomycetes</taxon>
        <taxon>Eurotiomycetidae</taxon>
        <taxon>Eurotiales</taxon>
        <taxon>Aspergillaceae</taxon>
        <taxon>Penicillium</taxon>
    </lineage>
</organism>
<evidence type="ECO:0000256" key="2">
    <source>
        <dbReference type="ARBA" id="ARBA00023125"/>
    </source>
</evidence>
<dbReference type="OrthoDB" id="4222821at2759"/>
<dbReference type="GO" id="GO:0003677">
    <property type="term" value="F:DNA binding"/>
    <property type="evidence" value="ECO:0007669"/>
    <property type="project" value="UniProtKB-KW"/>
</dbReference>
<dbReference type="Gene3D" id="4.10.240.10">
    <property type="entry name" value="Zn(2)-C6 fungal-type DNA-binding domain"/>
    <property type="match status" value="1"/>
</dbReference>
<evidence type="ECO:0000259" key="5">
    <source>
        <dbReference type="PROSITE" id="PS50048"/>
    </source>
</evidence>